<organism evidence="2 3">
    <name type="scientific">Sistotremastrum niveocremeum HHB9708</name>
    <dbReference type="NCBI Taxonomy" id="1314777"/>
    <lineage>
        <taxon>Eukaryota</taxon>
        <taxon>Fungi</taxon>
        <taxon>Dikarya</taxon>
        <taxon>Basidiomycota</taxon>
        <taxon>Agaricomycotina</taxon>
        <taxon>Agaricomycetes</taxon>
        <taxon>Sistotremastrales</taxon>
        <taxon>Sistotremastraceae</taxon>
        <taxon>Sertulicium</taxon>
        <taxon>Sertulicium niveocremeum</taxon>
    </lineage>
</organism>
<feature type="chain" id="PRO_5007852410" evidence="1">
    <location>
        <begin position="20"/>
        <end position="306"/>
    </location>
</feature>
<keyword evidence="3" id="KW-1185">Reference proteome</keyword>
<accession>A0A164PSG2</accession>
<dbReference type="GO" id="GO:0008081">
    <property type="term" value="F:phosphoric diester hydrolase activity"/>
    <property type="evidence" value="ECO:0007669"/>
    <property type="project" value="InterPro"/>
</dbReference>
<dbReference type="SUPFAM" id="SSF51695">
    <property type="entry name" value="PLC-like phosphodiesterases"/>
    <property type="match status" value="1"/>
</dbReference>
<feature type="signal peptide" evidence="1">
    <location>
        <begin position="1"/>
        <end position="19"/>
    </location>
</feature>
<dbReference type="Pfam" id="PF26146">
    <property type="entry name" value="PI-PLC_X"/>
    <property type="match status" value="1"/>
</dbReference>
<evidence type="ECO:0000256" key="1">
    <source>
        <dbReference type="SAM" id="SignalP"/>
    </source>
</evidence>
<dbReference type="EMBL" id="KV419431">
    <property type="protein sequence ID" value="KZS88995.1"/>
    <property type="molecule type" value="Genomic_DNA"/>
</dbReference>
<dbReference type="PANTHER" id="PTHR13593:SF140">
    <property type="entry name" value="PLC-LIKE PHOSPHODIESTERASE"/>
    <property type="match status" value="1"/>
</dbReference>
<protein>
    <submittedName>
        <fullName evidence="2">PLC-like phosphodiesterase</fullName>
    </submittedName>
</protein>
<dbReference type="Gene3D" id="3.20.20.190">
    <property type="entry name" value="Phosphatidylinositol (PI) phosphodiesterase"/>
    <property type="match status" value="1"/>
</dbReference>
<evidence type="ECO:0000313" key="3">
    <source>
        <dbReference type="Proteomes" id="UP000076722"/>
    </source>
</evidence>
<dbReference type="AlphaFoldDB" id="A0A164PSG2"/>
<sequence>MQLFSFISFLALPFQFIFNFNELGGFSAPLCNGRAELCNRSYGNITFVGAHDSYATDDINPAATQSISIAKQLELGVRLLQAQSHMFEGQLHFCHTSCLLYNGGTVLNYLKTVKTWLDANPREVLTILFTNPEGVSYINVWLPIFEQAGIDHYAYVPPNPQMRKSDWPTLEALIDANKRLVTFMDYPNKATPNDTVPFMIFEFPNIWETPFDTTNAKFPCSVDRIVNGSLSIQDHMYMINHYLDVKIGTILIPDRLSAPKTNSQASILSEAYGCLQFSGGTAPNFVLVDWVDKGVPIQTANFLNGL</sequence>
<dbReference type="PANTHER" id="PTHR13593">
    <property type="match status" value="1"/>
</dbReference>
<proteinExistence type="predicted"/>
<gene>
    <name evidence="2" type="ORF">SISNIDRAFT_445402</name>
</gene>
<dbReference type="OrthoDB" id="7984201at2759"/>
<name>A0A164PSG2_9AGAM</name>
<dbReference type="GO" id="GO:0006629">
    <property type="term" value="P:lipid metabolic process"/>
    <property type="evidence" value="ECO:0007669"/>
    <property type="project" value="InterPro"/>
</dbReference>
<dbReference type="Proteomes" id="UP000076722">
    <property type="component" value="Unassembled WGS sequence"/>
</dbReference>
<reference evidence="2 3" key="1">
    <citation type="journal article" date="2016" name="Mol. Biol. Evol.">
        <title>Comparative Genomics of Early-Diverging Mushroom-Forming Fungi Provides Insights into the Origins of Lignocellulose Decay Capabilities.</title>
        <authorList>
            <person name="Nagy L.G."/>
            <person name="Riley R."/>
            <person name="Tritt A."/>
            <person name="Adam C."/>
            <person name="Daum C."/>
            <person name="Floudas D."/>
            <person name="Sun H."/>
            <person name="Yadav J.S."/>
            <person name="Pangilinan J."/>
            <person name="Larsson K.H."/>
            <person name="Matsuura K."/>
            <person name="Barry K."/>
            <person name="Labutti K."/>
            <person name="Kuo R."/>
            <person name="Ohm R.A."/>
            <person name="Bhattacharya S.S."/>
            <person name="Shirouzu T."/>
            <person name="Yoshinaga Y."/>
            <person name="Martin F.M."/>
            <person name="Grigoriev I.V."/>
            <person name="Hibbett D.S."/>
        </authorList>
    </citation>
    <scope>NUCLEOTIDE SEQUENCE [LARGE SCALE GENOMIC DNA]</scope>
    <source>
        <strain evidence="2 3">HHB9708</strain>
    </source>
</reference>
<dbReference type="InterPro" id="IPR017946">
    <property type="entry name" value="PLC-like_Pdiesterase_TIM-brl"/>
</dbReference>
<evidence type="ECO:0000313" key="2">
    <source>
        <dbReference type="EMBL" id="KZS88995.1"/>
    </source>
</evidence>
<keyword evidence="1" id="KW-0732">Signal</keyword>
<dbReference type="STRING" id="1314777.A0A164PSG2"/>
<dbReference type="InterPro" id="IPR051057">
    <property type="entry name" value="PI-PLC_domain"/>
</dbReference>